<name>A0A0A6P4Z6_9GAMM</name>
<dbReference type="AlphaFoldDB" id="A0A0A6P4Z6"/>
<dbReference type="EMBL" id="JSZA02000069">
    <property type="protein sequence ID" value="KHD05848.1"/>
    <property type="molecule type" value="Genomic_DNA"/>
</dbReference>
<dbReference type="Proteomes" id="UP000030428">
    <property type="component" value="Unassembled WGS sequence"/>
</dbReference>
<accession>A0A0A6P4Z6</accession>
<gene>
    <name evidence="1" type="ORF">PN36_17850</name>
</gene>
<dbReference type="Pfam" id="PF09957">
    <property type="entry name" value="VapB_antitoxin"/>
    <property type="match status" value="1"/>
</dbReference>
<evidence type="ECO:0008006" key="3">
    <source>
        <dbReference type="Google" id="ProtNLM"/>
    </source>
</evidence>
<reference evidence="1 2" key="1">
    <citation type="journal article" date="2016" name="Front. Microbiol.">
        <title>Single-Cell (Meta-)Genomics of a Dimorphic Candidatus Thiomargarita nelsonii Reveals Genomic Plasticity.</title>
        <authorList>
            <person name="Flood B.E."/>
            <person name="Fliss P."/>
            <person name="Jones D.S."/>
            <person name="Dick G.J."/>
            <person name="Jain S."/>
            <person name="Kaster A.K."/>
            <person name="Winkel M."/>
            <person name="Mussmann M."/>
            <person name="Bailey J."/>
        </authorList>
    </citation>
    <scope>NUCLEOTIDE SEQUENCE [LARGE SCALE GENOMIC DNA]</scope>
    <source>
        <strain evidence="1">Hydrate Ridge</strain>
    </source>
</reference>
<evidence type="ECO:0000313" key="1">
    <source>
        <dbReference type="EMBL" id="KHD05848.1"/>
    </source>
</evidence>
<proteinExistence type="predicted"/>
<evidence type="ECO:0000313" key="2">
    <source>
        <dbReference type="Proteomes" id="UP000030428"/>
    </source>
</evidence>
<keyword evidence="2" id="KW-1185">Reference proteome</keyword>
<comment type="caution">
    <text evidence="1">The sequence shown here is derived from an EMBL/GenBank/DDBJ whole genome shotgun (WGS) entry which is preliminary data.</text>
</comment>
<organism evidence="1 2">
    <name type="scientific">Candidatus Thiomargarita nelsonii</name>
    <dbReference type="NCBI Taxonomy" id="1003181"/>
    <lineage>
        <taxon>Bacteria</taxon>
        <taxon>Pseudomonadati</taxon>
        <taxon>Pseudomonadota</taxon>
        <taxon>Gammaproteobacteria</taxon>
        <taxon>Thiotrichales</taxon>
        <taxon>Thiotrichaceae</taxon>
        <taxon>Thiomargarita</taxon>
    </lineage>
</organism>
<sequence length="65" mass="7789">MRINVNIDDEIFKKAHEFSGLKNKKAVVEKALTFYVQMQAQQKIRQLRGELHWGWDDDDNKQEKQ</sequence>
<dbReference type="InterPro" id="IPR019239">
    <property type="entry name" value="VapB_antitoxin"/>
</dbReference>
<protein>
    <recommendedName>
        <fullName evidence="3">Transcription regulator of the Arc/MetJ class</fullName>
    </recommendedName>
</protein>